<feature type="compositionally biased region" description="Acidic residues" evidence="1">
    <location>
        <begin position="38"/>
        <end position="50"/>
    </location>
</feature>
<feature type="compositionally biased region" description="Basic residues" evidence="1">
    <location>
        <begin position="68"/>
        <end position="84"/>
    </location>
</feature>
<feature type="region of interest" description="Disordered" evidence="1">
    <location>
        <begin position="181"/>
        <end position="202"/>
    </location>
</feature>
<evidence type="ECO:0000313" key="2">
    <source>
        <dbReference type="EMBL" id="PLW28049.1"/>
    </source>
</evidence>
<dbReference type="EMBL" id="PGCI01000380">
    <property type="protein sequence ID" value="PLW28049.1"/>
    <property type="molecule type" value="Genomic_DNA"/>
</dbReference>
<feature type="compositionally biased region" description="Basic and acidic residues" evidence="1">
    <location>
        <begin position="186"/>
        <end position="201"/>
    </location>
</feature>
<feature type="region of interest" description="Disordered" evidence="1">
    <location>
        <begin position="38"/>
        <end position="162"/>
    </location>
</feature>
<accession>A0A2N5TRD5</accession>
<gene>
    <name evidence="2" type="ORF">PCASD_21696</name>
</gene>
<dbReference type="Proteomes" id="UP000235392">
    <property type="component" value="Unassembled WGS sequence"/>
</dbReference>
<dbReference type="AlphaFoldDB" id="A0A2N5TRD5"/>
<feature type="compositionally biased region" description="Basic and acidic residues" evidence="1">
    <location>
        <begin position="122"/>
        <end position="138"/>
    </location>
</feature>
<reference evidence="2 3" key="1">
    <citation type="submission" date="2017-11" db="EMBL/GenBank/DDBJ databases">
        <title>De novo assembly and phasing of dikaryotic genomes from two isolates of Puccinia coronata f. sp. avenae, the causal agent of oat crown rust.</title>
        <authorList>
            <person name="Miller M.E."/>
            <person name="Zhang Y."/>
            <person name="Omidvar V."/>
            <person name="Sperschneider J."/>
            <person name="Schwessinger B."/>
            <person name="Raley C."/>
            <person name="Palmer J.M."/>
            <person name="Garnica D."/>
            <person name="Upadhyaya N."/>
            <person name="Rathjen J."/>
            <person name="Taylor J.M."/>
            <person name="Park R.F."/>
            <person name="Dodds P.N."/>
            <person name="Hirsch C.D."/>
            <person name="Kianian S.F."/>
            <person name="Figueroa M."/>
        </authorList>
    </citation>
    <scope>NUCLEOTIDE SEQUENCE [LARGE SCALE GENOMIC DNA]</scope>
    <source>
        <strain evidence="2">12SD80</strain>
    </source>
</reference>
<feature type="compositionally biased region" description="Basic and acidic residues" evidence="1">
    <location>
        <begin position="53"/>
        <end position="67"/>
    </location>
</feature>
<evidence type="ECO:0000256" key="1">
    <source>
        <dbReference type="SAM" id="MobiDB-lite"/>
    </source>
</evidence>
<sequence length="267" mass="29830">MKCGWLPSLWPNAKDYFSLESAARVFTFRVSRLNFVNSDDDESIDSDEANGELQERKTKPKKQDYKSKTKKLIQRNQKPKKGARVRFEESEVSSGADNSKEETDLDEDGFIDASTMLDIGADSDHAFSDGENGMKDLDLDSSSNSDSSKNEGINLEELEEDEESRLENLAKIVDNLDTLTAHKRKEASQNHLTDHSTDGPTKRRKLLPVQIESRTEGEILPSMSMIHGQASGRVKLEDLLSNLSSKPGISELKKSLKPLITSHQSSK</sequence>
<protein>
    <submittedName>
        <fullName evidence="2">Uncharacterized protein</fullName>
    </submittedName>
</protein>
<proteinExistence type="predicted"/>
<name>A0A2N5TRD5_9BASI</name>
<comment type="caution">
    <text evidence="2">The sequence shown here is derived from an EMBL/GenBank/DDBJ whole genome shotgun (WGS) entry which is preliminary data.</text>
</comment>
<evidence type="ECO:0000313" key="3">
    <source>
        <dbReference type="Proteomes" id="UP000235392"/>
    </source>
</evidence>
<feature type="compositionally biased region" description="Low complexity" evidence="1">
    <location>
        <begin position="140"/>
        <end position="153"/>
    </location>
</feature>
<organism evidence="2 3">
    <name type="scientific">Puccinia coronata f. sp. avenae</name>
    <dbReference type="NCBI Taxonomy" id="200324"/>
    <lineage>
        <taxon>Eukaryota</taxon>
        <taxon>Fungi</taxon>
        <taxon>Dikarya</taxon>
        <taxon>Basidiomycota</taxon>
        <taxon>Pucciniomycotina</taxon>
        <taxon>Pucciniomycetes</taxon>
        <taxon>Pucciniales</taxon>
        <taxon>Pucciniaceae</taxon>
        <taxon>Puccinia</taxon>
    </lineage>
</organism>